<dbReference type="GO" id="GO:0016717">
    <property type="term" value="F:oxidoreductase activity, acting on paired donors, with oxidation of a pair of donors resulting in the reduction of molecular oxygen to two molecules of water"/>
    <property type="evidence" value="ECO:0007669"/>
    <property type="project" value="TreeGrafter"/>
</dbReference>
<evidence type="ECO:0000259" key="2">
    <source>
        <dbReference type="Pfam" id="PF00487"/>
    </source>
</evidence>
<gene>
    <name evidence="3" type="ORF">H2Z84_18295</name>
</gene>
<dbReference type="GO" id="GO:0008610">
    <property type="term" value="P:lipid biosynthetic process"/>
    <property type="evidence" value="ECO:0007669"/>
    <property type="project" value="UniProtKB-ARBA"/>
</dbReference>
<feature type="transmembrane region" description="Helical" evidence="1">
    <location>
        <begin position="63"/>
        <end position="85"/>
    </location>
</feature>
<evidence type="ECO:0000313" key="3">
    <source>
        <dbReference type="EMBL" id="MBA4710325.1"/>
    </source>
</evidence>
<dbReference type="GO" id="GO:0016020">
    <property type="term" value="C:membrane"/>
    <property type="evidence" value="ECO:0007669"/>
    <property type="project" value="TreeGrafter"/>
</dbReference>
<feature type="transmembrane region" description="Helical" evidence="1">
    <location>
        <begin position="163"/>
        <end position="182"/>
    </location>
</feature>
<dbReference type="PANTHER" id="PTHR19353:SF19">
    <property type="entry name" value="DELTA(5) FATTY ACID DESATURASE C-RELATED"/>
    <property type="match status" value="1"/>
</dbReference>
<organism evidence="3 4">
    <name type="scientific">Aquitalea aquatica</name>
    <dbReference type="NCBI Taxonomy" id="3044273"/>
    <lineage>
        <taxon>Bacteria</taxon>
        <taxon>Pseudomonadati</taxon>
        <taxon>Pseudomonadota</taxon>
        <taxon>Betaproteobacteria</taxon>
        <taxon>Neisseriales</taxon>
        <taxon>Chromobacteriaceae</taxon>
        <taxon>Aquitalea</taxon>
    </lineage>
</organism>
<keyword evidence="1" id="KW-1133">Transmembrane helix</keyword>
<dbReference type="InterPro" id="IPR012171">
    <property type="entry name" value="Fatty_acid_desaturase"/>
</dbReference>
<sequence length="364" mass="41337">MSQLRFQSSRQLAFRVALQQAAQDYLAEQGCHRYAGFGMAGKAALLGGLSLYCYWLAVHATQGWSFAAAYIAAFVLAMLLAMNTLHDAAHGAVFRSAVLNRLLARLTSLPMGVDADIWTRRHVHLHHTYPNVEEYDLDIEPNPFLRQTPFQAWAAQYRWQHRYWPLIAALSLPYLCWYGDWLDWLGKSKLRLRDARPINTPYFLASKAAHVLLALWLPLWLPLWLLQGSAIGWGTVLLCYVAGQMLASCFLVAMILGTHWADVAFFQPDATGRLPHTWHEHQFLTCCDWLPAPALLGGLLGGLHLHLTHHLFPAYSHRHYPALARIVQQQAAAHGLPYRCLSYPQLWRAQQRFLRAMGLRPEAS</sequence>
<dbReference type="InterPro" id="IPR005804">
    <property type="entry name" value="FA_desaturase_dom"/>
</dbReference>
<protein>
    <submittedName>
        <fullName evidence="3">Fatty acid desaturase</fullName>
    </submittedName>
</protein>
<dbReference type="RefSeq" id="WP_181837222.1">
    <property type="nucleotide sequence ID" value="NZ_JACERN010000042.1"/>
</dbReference>
<dbReference type="AlphaFoldDB" id="A0A838YH05"/>
<keyword evidence="1" id="KW-0472">Membrane</keyword>
<accession>A0A838YH05</accession>
<keyword evidence="1" id="KW-0812">Transmembrane</keyword>
<evidence type="ECO:0000313" key="4">
    <source>
        <dbReference type="Proteomes" id="UP000545606"/>
    </source>
</evidence>
<name>A0A838YH05_9NEIS</name>
<reference evidence="3 4" key="1">
    <citation type="submission" date="2020-07" db="EMBL/GenBank/DDBJ databases">
        <title>Draft genome sequence of violacein-producing bacteria and related species.</title>
        <authorList>
            <person name="Wilson H.S."/>
            <person name="De Leon M.E."/>
        </authorList>
    </citation>
    <scope>NUCLEOTIDE SEQUENCE [LARGE SCALE GENOMIC DNA]</scope>
    <source>
        <strain evidence="3 4">HSC-21Su07</strain>
    </source>
</reference>
<dbReference type="PANTHER" id="PTHR19353">
    <property type="entry name" value="FATTY ACID DESATURASE 2"/>
    <property type="match status" value="1"/>
</dbReference>
<dbReference type="Pfam" id="PF00487">
    <property type="entry name" value="FA_desaturase"/>
    <property type="match status" value="1"/>
</dbReference>
<evidence type="ECO:0000256" key="1">
    <source>
        <dbReference type="SAM" id="Phobius"/>
    </source>
</evidence>
<dbReference type="Proteomes" id="UP000545606">
    <property type="component" value="Unassembled WGS sequence"/>
</dbReference>
<keyword evidence="4" id="KW-1185">Reference proteome</keyword>
<feature type="transmembrane region" description="Helical" evidence="1">
    <location>
        <begin position="202"/>
        <end position="225"/>
    </location>
</feature>
<feature type="transmembrane region" description="Helical" evidence="1">
    <location>
        <begin position="34"/>
        <end position="57"/>
    </location>
</feature>
<feature type="domain" description="Fatty acid desaturase" evidence="2">
    <location>
        <begin position="67"/>
        <end position="340"/>
    </location>
</feature>
<comment type="caution">
    <text evidence="3">The sequence shown here is derived from an EMBL/GenBank/DDBJ whole genome shotgun (WGS) entry which is preliminary data.</text>
</comment>
<proteinExistence type="predicted"/>
<feature type="transmembrane region" description="Helical" evidence="1">
    <location>
        <begin position="237"/>
        <end position="261"/>
    </location>
</feature>
<dbReference type="EMBL" id="JACERN010000042">
    <property type="protein sequence ID" value="MBA4710325.1"/>
    <property type="molecule type" value="Genomic_DNA"/>
</dbReference>